<dbReference type="EMBL" id="BMAT01000055">
    <property type="protein sequence ID" value="GFR58778.1"/>
    <property type="molecule type" value="Genomic_DNA"/>
</dbReference>
<keyword evidence="4" id="KW-1185">Reference proteome</keyword>
<dbReference type="PANTHER" id="PTHR46363:SF1">
    <property type="entry name" value="DEOXYRIBONUCLEASE TATDN2-RELATED"/>
    <property type="match status" value="1"/>
</dbReference>
<feature type="region of interest" description="Disordered" evidence="2">
    <location>
        <begin position="163"/>
        <end position="194"/>
    </location>
</feature>
<dbReference type="SUPFAM" id="SSF51556">
    <property type="entry name" value="Metallo-dependent hydrolases"/>
    <property type="match status" value="1"/>
</dbReference>
<comment type="similarity">
    <text evidence="1">Belongs to the metallo-dependent hydrolases superfamily. TatD-type hydrolase family.</text>
</comment>
<reference evidence="3 4" key="1">
    <citation type="journal article" date="2021" name="Elife">
        <title>Chloroplast acquisition without the gene transfer in kleptoplastic sea slugs, Plakobranchus ocellatus.</title>
        <authorList>
            <person name="Maeda T."/>
            <person name="Takahashi S."/>
            <person name="Yoshida T."/>
            <person name="Shimamura S."/>
            <person name="Takaki Y."/>
            <person name="Nagai Y."/>
            <person name="Toyoda A."/>
            <person name="Suzuki Y."/>
            <person name="Arimoto A."/>
            <person name="Ishii H."/>
            <person name="Satoh N."/>
            <person name="Nishiyama T."/>
            <person name="Hasebe M."/>
            <person name="Maruyama T."/>
            <person name="Minagawa J."/>
            <person name="Obokata J."/>
            <person name="Shigenobu S."/>
        </authorList>
    </citation>
    <scope>NUCLEOTIDE SEQUENCE [LARGE SCALE GENOMIC DNA]</scope>
</reference>
<dbReference type="Proteomes" id="UP000762676">
    <property type="component" value="Unassembled WGS sequence"/>
</dbReference>
<dbReference type="GO" id="GO:0016788">
    <property type="term" value="F:hydrolase activity, acting on ester bonds"/>
    <property type="evidence" value="ECO:0007669"/>
    <property type="project" value="InterPro"/>
</dbReference>
<sequence length="230" mass="25215">METESTEPPIETVNEVPEAGSRSEPMVGSYASVTAQPATVRRETVCDEEPQLYDGHFHLDRMLGKDARVSEMLRMPLSRRSGTTGRLRGGVVVFFFCDPHSDPRNVDRIVDVPGFIPAVGIHPKQVSTWTASEMESFKILIRSTKVKALGEVGLDFQARHMEKARGGTPLHPPSLRTSSQTGDPSSSRTQRERRRGLLQGAEIGKGMPGQDPADPVAPLQRGIRCICPMA</sequence>
<evidence type="ECO:0000256" key="2">
    <source>
        <dbReference type="SAM" id="MobiDB-lite"/>
    </source>
</evidence>
<feature type="region of interest" description="Disordered" evidence="2">
    <location>
        <begin position="1"/>
        <end position="28"/>
    </location>
</feature>
<dbReference type="PANTHER" id="PTHR46363">
    <property type="entry name" value="DEOXYRIBONUCLEASE TATDN2-RELATED"/>
    <property type="match status" value="1"/>
</dbReference>
<feature type="compositionally biased region" description="Polar residues" evidence="2">
    <location>
        <begin position="175"/>
        <end position="188"/>
    </location>
</feature>
<dbReference type="Gene3D" id="3.20.20.140">
    <property type="entry name" value="Metal-dependent hydrolases"/>
    <property type="match status" value="1"/>
</dbReference>
<dbReference type="InterPro" id="IPR032466">
    <property type="entry name" value="Metal_Hydrolase"/>
</dbReference>
<dbReference type="Pfam" id="PF01026">
    <property type="entry name" value="TatD_DNase"/>
    <property type="match status" value="1"/>
</dbReference>
<name>A0AAV4ECI7_9GAST</name>
<protein>
    <submittedName>
        <fullName evidence="3">Hydrolase TatD</fullName>
    </submittedName>
</protein>
<accession>A0AAV4ECI7</accession>
<gene>
    <name evidence="3" type="ORF">ElyMa_000040500</name>
</gene>
<dbReference type="AlphaFoldDB" id="A0AAV4ECI7"/>
<evidence type="ECO:0000313" key="3">
    <source>
        <dbReference type="EMBL" id="GFR58778.1"/>
    </source>
</evidence>
<comment type="caution">
    <text evidence="3">The sequence shown here is derived from an EMBL/GenBank/DDBJ whole genome shotgun (WGS) entry which is preliminary data.</text>
</comment>
<evidence type="ECO:0000313" key="4">
    <source>
        <dbReference type="Proteomes" id="UP000762676"/>
    </source>
</evidence>
<proteinExistence type="inferred from homology"/>
<evidence type="ECO:0000256" key="1">
    <source>
        <dbReference type="ARBA" id="ARBA00009275"/>
    </source>
</evidence>
<keyword evidence="3" id="KW-0378">Hydrolase</keyword>
<organism evidence="3 4">
    <name type="scientific">Elysia marginata</name>
    <dbReference type="NCBI Taxonomy" id="1093978"/>
    <lineage>
        <taxon>Eukaryota</taxon>
        <taxon>Metazoa</taxon>
        <taxon>Spiralia</taxon>
        <taxon>Lophotrochozoa</taxon>
        <taxon>Mollusca</taxon>
        <taxon>Gastropoda</taxon>
        <taxon>Heterobranchia</taxon>
        <taxon>Euthyneura</taxon>
        <taxon>Panpulmonata</taxon>
        <taxon>Sacoglossa</taxon>
        <taxon>Placobranchoidea</taxon>
        <taxon>Plakobranchidae</taxon>
        <taxon>Elysia</taxon>
    </lineage>
</organism>
<dbReference type="InterPro" id="IPR001130">
    <property type="entry name" value="TatD-like"/>
</dbReference>